<comment type="cofactor">
    <cofactor evidence="1 6">
        <name>FAD</name>
        <dbReference type="ChEBI" id="CHEBI:57692"/>
    </cofactor>
</comment>
<dbReference type="Pfam" id="PF02771">
    <property type="entry name" value="Acyl-CoA_dh_N"/>
    <property type="match status" value="1"/>
</dbReference>
<dbReference type="PANTHER" id="PTHR43884">
    <property type="entry name" value="ACYL-COA DEHYDROGENASE"/>
    <property type="match status" value="1"/>
</dbReference>
<dbReference type="SUPFAM" id="SSF47203">
    <property type="entry name" value="Acyl-CoA dehydrogenase C-terminal domain-like"/>
    <property type="match status" value="1"/>
</dbReference>
<keyword evidence="5 6" id="KW-0560">Oxidoreductase</keyword>
<evidence type="ECO:0000313" key="10">
    <source>
        <dbReference type="EMBL" id="GAF47588.1"/>
    </source>
</evidence>
<dbReference type="InterPro" id="IPR009100">
    <property type="entry name" value="AcylCoA_DH/oxidase_NM_dom_sf"/>
</dbReference>
<dbReference type="InterPro" id="IPR013786">
    <property type="entry name" value="AcylCoA_DH/ox_N"/>
</dbReference>
<evidence type="ECO:0000313" key="11">
    <source>
        <dbReference type="Proteomes" id="UP000019491"/>
    </source>
</evidence>
<dbReference type="Pfam" id="PF02770">
    <property type="entry name" value="Acyl-CoA_dh_M"/>
    <property type="match status" value="1"/>
</dbReference>
<keyword evidence="11" id="KW-1185">Reference proteome</keyword>
<dbReference type="Gene3D" id="1.20.140.10">
    <property type="entry name" value="Butyryl-CoA Dehydrogenase, subunit A, domain 3"/>
    <property type="match status" value="1"/>
</dbReference>
<reference evidence="10 11" key="1">
    <citation type="submission" date="2014-02" db="EMBL/GenBank/DDBJ databases">
        <title>Whole genome shotgun sequence of Rhodococcus wratislaviensis NBRC 100605.</title>
        <authorList>
            <person name="Hosoyama A."/>
            <person name="Tsuchikane K."/>
            <person name="Yoshida I."/>
            <person name="Ohji S."/>
            <person name="Ichikawa N."/>
            <person name="Yamazoe A."/>
            <person name="Fujita N."/>
        </authorList>
    </citation>
    <scope>NUCLEOTIDE SEQUENCE [LARGE SCALE GENOMIC DNA]</scope>
    <source>
        <strain evidence="10 11">NBRC 100605</strain>
    </source>
</reference>
<comment type="similarity">
    <text evidence="2 6">Belongs to the acyl-CoA dehydrogenase family.</text>
</comment>
<evidence type="ECO:0000259" key="9">
    <source>
        <dbReference type="Pfam" id="PF02771"/>
    </source>
</evidence>
<evidence type="ECO:0000256" key="1">
    <source>
        <dbReference type="ARBA" id="ARBA00001974"/>
    </source>
</evidence>
<dbReference type="SUPFAM" id="SSF56645">
    <property type="entry name" value="Acyl-CoA dehydrogenase NM domain-like"/>
    <property type="match status" value="1"/>
</dbReference>
<keyword evidence="3 6" id="KW-0285">Flavoprotein</keyword>
<organism evidence="10 11">
    <name type="scientific">Rhodococcus wratislaviensis NBRC 100605</name>
    <dbReference type="NCBI Taxonomy" id="1219028"/>
    <lineage>
        <taxon>Bacteria</taxon>
        <taxon>Bacillati</taxon>
        <taxon>Actinomycetota</taxon>
        <taxon>Actinomycetes</taxon>
        <taxon>Mycobacteriales</taxon>
        <taxon>Nocardiaceae</taxon>
        <taxon>Rhodococcus</taxon>
    </lineage>
</organism>
<dbReference type="InterPro" id="IPR009075">
    <property type="entry name" value="AcylCo_DH/oxidase_C"/>
</dbReference>
<evidence type="ECO:0000256" key="6">
    <source>
        <dbReference type="RuleBase" id="RU362125"/>
    </source>
</evidence>
<dbReference type="PANTHER" id="PTHR43884:SF12">
    <property type="entry name" value="ISOVALERYL-COA DEHYDROGENASE, MITOCHONDRIAL-RELATED"/>
    <property type="match status" value="1"/>
</dbReference>
<dbReference type="Gene3D" id="1.10.540.10">
    <property type="entry name" value="Acyl-CoA dehydrogenase/oxidase, N-terminal domain"/>
    <property type="match status" value="1"/>
</dbReference>
<dbReference type="AlphaFoldDB" id="X0PWD0"/>
<proteinExistence type="inferred from homology"/>
<evidence type="ECO:0000256" key="2">
    <source>
        <dbReference type="ARBA" id="ARBA00009347"/>
    </source>
</evidence>
<dbReference type="InterPro" id="IPR036250">
    <property type="entry name" value="AcylCo_DH-like_C"/>
</dbReference>
<keyword evidence="4 6" id="KW-0274">FAD</keyword>
<accession>X0PWD0</accession>
<sequence length="393" mass="42109">MSLTSGVSSRDPAWNLLDDATVSILGRAREYLSGLGDVLEECERSRRFPAEIVRPLIDVGFVRGPIPVEDGGLGLTHLQSACLMEEAGRAWASVRTTANILTLVAELLSAAGTVEQKSRYLTPLLAGDRLGWFAITEREAGSDASALATRAERLPSGGYRLTGRKSYITNASHSDFGIVLATVDPTLGPRGITAFLVERSDGYRTVEHPHMPVRAVSSCDVEFDSVEVGPERVLGEVGRGLSLAMRGVNAGRLNVSAGCVGIAQACLDASREHVTTRQQFGKKLAEFQLVQKMVVDIATRTAAARELYRSSARLLDAGVDARAECSMAKYFCSESAVEVATQAVQVHGAIGLTEGHQVERLFRDAREATIPEGTSQMQILQIGKALLGVSAVR</sequence>
<dbReference type="EMBL" id="BAWF01000043">
    <property type="protein sequence ID" value="GAF47588.1"/>
    <property type="molecule type" value="Genomic_DNA"/>
</dbReference>
<dbReference type="Gene3D" id="2.40.110.10">
    <property type="entry name" value="Butyryl-CoA Dehydrogenase, subunit A, domain 2"/>
    <property type="match status" value="1"/>
</dbReference>
<evidence type="ECO:0000256" key="3">
    <source>
        <dbReference type="ARBA" id="ARBA00022630"/>
    </source>
</evidence>
<evidence type="ECO:0000259" key="8">
    <source>
        <dbReference type="Pfam" id="PF02770"/>
    </source>
</evidence>
<protein>
    <submittedName>
        <fullName evidence="10">Acyl-CoA dehydrogenase</fullName>
    </submittedName>
</protein>
<dbReference type="FunFam" id="1.20.140.10:FF:000001">
    <property type="entry name" value="Acyl-CoA dehydrogenase"/>
    <property type="match status" value="1"/>
</dbReference>
<evidence type="ECO:0000256" key="4">
    <source>
        <dbReference type="ARBA" id="ARBA00022827"/>
    </source>
</evidence>
<dbReference type="InterPro" id="IPR006091">
    <property type="entry name" value="Acyl-CoA_Oxase/DH_mid-dom"/>
</dbReference>
<evidence type="ECO:0000256" key="5">
    <source>
        <dbReference type="ARBA" id="ARBA00023002"/>
    </source>
</evidence>
<feature type="domain" description="Acyl-CoA dehydrogenase/oxidase N-terminal" evidence="9">
    <location>
        <begin position="37"/>
        <end position="128"/>
    </location>
</feature>
<name>X0PWD0_RHOWR</name>
<gene>
    <name evidence="10" type="primary">fadE</name>
    <name evidence="10" type="ORF">RW1_043_00230</name>
</gene>
<dbReference type="InterPro" id="IPR037069">
    <property type="entry name" value="AcylCoA_DH/ox_N_sf"/>
</dbReference>
<dbReference type="InterPro" id="IPR046373">
    <property type="entry name" value="Acyl-CoA_Oxase/DH_mid-dom_sf"/>
</dbReference>
<dbReference type="PROSITE" id="PS00072">
    <property type="entry name" value="ACYL_COA_DH_1"/>
    <property type="match status" value="1"/>
</dbReference>
<dbReference type="Pfam" id="PF00441">
    <property type="entry name" value="Acyl-CoA_dh_1"/>
    <property type="match status" value="1"/>
</dbReference>
<comment type="caution">
    <text evidence="10">The sequence shown here is derived from an EMBL/GenBank/DDBJ whole genome shotgun (WGS) entry which is preliminary data.</text>
</comment>
<evidence type="ECO:0000259" key="7">
    <source>
        <dbReference type="Pfam" id="PF00441"/>
    </source>
</evidence>
<dbReference type="GO" id="GO:0003995">
    <property type="term" value="F:acyl-CoA dehydrogenase activity"/>
    <property type="evidence" value="ECO:0007669"/>
    <property type="project" value="InterPro"/>
</dbReference>
<dbReference type="OrthoDB" id="142556at2"/>
<dbReference type="PIRSF" id="PIRSF016578">
    <property type="entry name" value="HsaA"/>
    <property type="match status" value="1"/>
</dbReference>
<feature type="domain" description="Acyl-CoA oxidase/dehydrogenase middle" evidence="8">
    <location>
        <begin position="133"/>
        <end position="226"/>
    </location>
</feature>
<dbReference type="GO" id="GO:0050660">
    <property type="term" value="F:flavin adenine dinucleotide binding"/>
    <property type="evidence" value="ECO:0007669"/>
    <property type="project" value="InterPro"/>
</dbReference>
<feature type="domain" description="Acyl-CoA dehydrogenase/oxidase C-terminal" evidence="7">
    <location>
        <begin position="238"/>
        <end position="387"/>
    </location>
</feature>
<dbReference type="InterPro" id="IPR006089">
    <property type="entry name" value="Acyl-CoA_DH_CS"/>
</dbReference>
<dbReference type="RefSeq" id="WP_081792527.1">
    <property type="nucleotide sequence ID" value="NZ_BAWF01000043.1"/>
</dbReference>
<dbReference type="Proteomes" id="UP000019491">
    <property type="component" value="Unassembled WGS sequence"/>
</dbReference>